<keyword evidence="4" id="KW-1185">Reference proteome</keyword>
<evidence type="ECO:0000313" key="5">
    <source>
        <dbReference type="Proteomes" id="UP000774689"/>
    </source>
</evidence>
<dbReference type="Proteomes" id="UP000774689">
    <property type="component" value="Unassembled WGS sequence"/>
</dbReference>
<proteinExistence type="predicted"/>
<feature type="transmembrane region" description="Helical" evidence="1">
    <location>
        <begin position="54"/>
        <end position="76"/>
    </location>
</feature>
<protein>
    <submittedName>
        <fullName evidence="3">Uncharacterized protein</fullName>
    </submittedName>
</protein>
<gene>
    <name evidence="3" type="ORF">CHQ83_09510</name>
    <name evidence="2" type="ORF">FNO190_1089</name>
</gene>
<keyword evidence="1" id="KW-0472">Membrane</keyword>
<organism evidence="3 5">
    <name type="scientific">Francisella orientalis</name>
    <dbReference type="NCBI Taxonomy" id="299583"/>
    <lineage>
        <taxon>Bacteria</taxon>
        <taxon>Pseudomonadati</taxon>
        <taxon>Pseudomonadota</taxon>
        <taxon>Gammaproteobacteria</taxon>
        <taxon>Thiotrichales</taxon>
        <taxon>Francisellaceae</taxon>
        <taxon>Francisella</taxon>
    </lineage>
</organism>
<dbReference type="RefSeq" id="WP_014715636.1">
    <property type="nucleotide sequence ID" value="NZ_CP011923.2"/>
</dbReference>
<dbReference type="Proteomes" id="UP000035930">
    <property type="component" value="Chromosome"/>
</dbReference>
<reference evidence="4" key="1">
    <citation type="submission" date="2015-02" db="EMBL/GenBank/DDBJ databases">
        <title>Complete genome sequence of Francisella noatunensis subsp. orientalis FNO190 isolated from farm-raised Nile tilapia in Brazil.</title>
        <authorList>
            <person name="Figueiredo H.C.P."/>
            <person name="Leal C.A.G."/>
            <person name="Pereira F.L."/>
            <person name="Soares S.C."/>
            <person name="Goncalves L.A."/>
            <person name="Dorella F.A."/>
            <person name="Carvalho A.F."/>
            <person name="Azevedo V.A.C."/>
        </authorList>
    </citation>
    <scope>NUCLEOTIDE SEQUENCE [LARGE SCALE GENOMIC DNA]</scope>
    <source>
        <strain evidence="4">FNO190</strain>
    </source>
</reference>
<reference evidence="3" key="3">
    <citation type="journal article" date="2020" name="Int. J. Syst. Evol. Microbiol.">
        <title>Reclassification of Francisella noatunensis subsp. orientalis Ottem et al. 2009 as Francisella orientalis sp. nov., Francisella noatunensis subsp. chilensis subsp. nov. and emended description of Francisella noatunensis.</title>
        <authorList>
            <person name="Ramirez-Paredes J.G."/>
            <person name="Larsson P."/>
            <person name="Thompson K.D."/>
            <person name="Penman D.J."/>
            <person name="Busse H.J."/>
            <person name="Ohrman C."/>
            <person name="Sjodin A."/>
            <person name="Soto E."/>
            <person name="Richards R.H."/>
            <person name="Adams A."/>
            <person name="Colquhoun D.J."/>
        </authorList>
    </citation>
    <scope>NUCLEOTIDE SEQUENCE</scope>
    <source>
        <strain evidence="3">LADL-07285A</strain>
    </source>
</reference>
<evidence type="ECO:0000256" key="1">
    <source>
        <dbReference type="SAM" id="Phobius"/>
    </source>
</evidence>
<feature type="transmembrane region" description="Helical" evidence="1">
    <location>
        <begin position="12"/>
        <end position="34"/>
    </location>
</feature>
<keyword evidence="1" id="KW-0812">Transmembrane</keyword>
<evidence type="ECO:0000313" key="2">
    <source>
        <dbReference type="EMBL" id="AKN88792.1"/>
    </source>
</evidence>
<sequence>MKKLYFIQTTSIIGLLISLIFARYTLITIFHEYISLEDLFIVVSIFFSIKNKVISSFIMLIYSIYFFINVGIFLSVPKLIFSAFQDGAYQYGFNFLFQLINLLI</sequence>
<dbReference type="EMBL" id="QPQM01000025">
    <property type="protein sequence ID" value="NIY57360.1"/>
    <property type="molecule type" value="Genomic_DNA"/>
</dbReference>
<name>A0AAP7C666_9GAMM</name>
<reference evidence="2" key="2">
    <citation type="submission" date="2017-08" db="EMBL/GenBank/DDBJ databases">
        <title>Complete Genome Sequence of Francisella noatunensis subsp. orientalis strain FNO190.</title>
        <authorList>
            <person name="Pereira F.L."/>
            <person name="Goncalves L.A."/>
            <person name="Guilherme T.C."/>
            <person name="Soares S.C."/>
            <person name="Dorella F.A."/>
            <person name="Carvalho A.F."/>
            <person name="Leibowitz M.P."/>
            <person name="Leal C.A.G."/>
            <person name="Azevedo V.A.C."/>
            <person name="Figueiredo H.C.P."/>
        </authorList>
    </citation>
    <scope>NUCLEOTIDE SEQUENCE</scope>
    <source>
        <strain evidence="2">FNO190</strain>
    </source>
</reference>
<dbReference type="EMBL" id="CP011923">
    <property type="protein sequence ID" value="AKN88792.1"/>
    <property type="molecule type" value="Genomic_DNA"/>
</dbReference>
<accession>A0AAP7C666</accession>
<dbReference type="AlphaFoldDB" id="A0AAP7C666"/>
<evidence type="ECO:0000313" key="3">
    <source>
        <dbReference type="EMBL" id="NIY57360.1"/>
    </source>
</evidence>
<evidence type="ECO:0000313" key="4">
    <source>
        <dbReference type="Proteomes" id="UP000035930"/>
    </source>
</evidence>
<keyword evidence="1" id="KW-1133">Transmembrane helix</keyword>